<dbReference type="PANTHER" id="PTHR42742:SF3">
    <property type="entry name" value="FRUCTOKINASE"/>
    <property type="match status" value="1"/>
</dbReference>
<dbReference type="OrthoDB" id="9783435at2"/>
<gene>
    <name evidence="7" type="ORF">FSB78_07940</name>
</gene>
<dbReference type="InterPro" id="IPR051804">
    <property type="entry name" value="Carb_Metab_Reg_Kinase/Isom"/>
</dbReference>
<keyword evidence="4" id="KW-0460">Magnesium</keyword>
<keyword evidence="8" id="KW-1185">Reference proteome</keyword>
<evidence type="ECO:0000256" key="6">
    <source>
        <dbReference type="ARBA" id="ARBA00048451"/>
    </source>
</evidence>
<dbReference type="Proteomes" id="UP000321250">
    <property type="component" value="Unassembled WGS sequence"/>
</dbReference>
<dbReference type="AlphaFoldDB" id="A0A5C6UER0"/>
<accession>A0A5C6UER0</accession>
<dbReference type="Gene3D" id="3.30.420.40">
    <property type="match status" value="2"/>
</dbReference>
<dbReference type="InterPro" id="IPR043129">
    <property type="entry name" value="ATPase_NBD"/>
</dbReference>
<dbReference type="GO" id="GO:0008865">
    <property type="term" value="F:fructokinase activity"/>
    <property type="evidence" value="ECO:0007669"/>
    <property type="project" value="UniProtKB-EC"/>
</dbReference>
<comment type="catalytic activity">
    <reaction evidence="6">
        <text>D-fructose + ATP = D-fructose 6-phosphate + ADP + H(+)</text>
        <dbReference type="Rhea" id="RHEA:16125"/>
        <dbReference type="ChEBI" id="CHEBI:15378"/>
        <dbReference type="ChEBI" id="CHEBI:30616"/>
        <dbReference type="ChEBI" id="CHEBI:37721"/>
        <dbReference type="ChEBI" id="CHEBI:61527"/>
        <dbReference type="ChEBI" id="CHEBI:456216"/>
        <dbReference type="EC" id="2.7.1.4"/>
    </reaction>
</comment>
<sequence length="304" mass="31196">MTEGPLIAGIELGGTKCICILARGPDAIEETVRIPTTRPAETLAAIEAVLDRWSGFVAIGIASFGPVSIDRHAADYGHITSTPKPGWAGTDIAGRLQRRYGVPTGFHSDVVGAALAEARWGAAKGLADIAYVTVGTGVGAGLIAGGRPVDGLTHSELGHIRPVRFPGDDWIGHCPYHGACLEGLVAGPSIAARIGHPAHEAPADHPVWDGVAHALGQLLHTLVLTGIPRRIVMGGGVMDASHLFPRVRAAMTRSLNGYIALPDVALVDSYVVAPSLGGNAGPLGAVVLGGQALADRDGTSFTTP</sequence>
<evidence type="ECO:0000256" key="1">
    <source>
        <dbReference type="ARBA" id="ARBA00001946"/>
    </source>
</evidence>
<evidence type="ECO:0000313" key="8">
    <source>
        <dbReference type="Proteomes" id="UP000321250"/>
    </source>
</evidence>
<organism evidence="7 8">
    <name type="scientific">Sphingomonas ginsenosidivorax</name>
    <dbReference type="NCBI Taxonomy" id="862135"/>
    <lineage>
        <taxon>Bacteria</taxon>
        <taxon>Pseudomonadati</taxon>
        <taxon>Pseudomonadota</taxon>
        <taxon>Alphaproteobacteria</taxon>
        <taxon>Sphingomonadales</taxon>
        <taxon>Sphingomonadaceae</taxon>
        <taxon>Sphingomonas</taxon>
    </lineage>
</organism>
<dbReference type="Pfam" id="PF00480">
    <property type="entry name" value="ROK"/>
    <property type="match status" value="1"/>
</dbReference>
<evidence type="ECO:0000256" key="3">
    <source>
        <dbReference type="ARBA" id="ARBA00022833"/>
    </source>
</evidence>
<dbReference type="EC" id="2.7.1.4" evidence="5"/>
<name>A0A5C6UER0_9SPHN</name>
<keyword evidence="3" id="KW-0862">Zinc</keyword>
<keyword evidence="2" id="KW-0479">Metal-binding</keyword>
<evidence type="ECO:0000313" key="7">
    <source>
        <dbReference type="EMBL" id="TXC70880.1"/>
    </source>
</evidence>
<dbReference type="RefSeq" id="WP_147081610.1">
    <property type="nucleotide sequence ID" value="NZ_VOQR01000001.1"/>
</dbReference>
<evidence type="ECO:0000256" key="4">
    <source>
        <dbReference type="ARBA" id="ARBA00022842"/>
    </source>
</evidence>
<dbReference type="GO" id="GO:0046872">
    <property type="term" value="F:metal ion binding"/>
    <property type="evidence" value="ECO:0007669"/>
    <property type="project" value="UniProtKB-KW"/>
</dbReference>
<dbReference type="PANTHER" id="PTHR42742">
    <property type="entry name" value="TRANSCRIPTIONAL REPRESSOR MPRA"/>
    <property type="match status" value="1"/>
</dbReference>
<reference evidence="7 8" key="1">
    <citation type="journal article" date="2013" name="Antonie Van Leeuwenhoek">
        <title>Sphingomonas ginsenosidivorax sp. nov., with the ability to transform ginsenosides.</title>
        <authorList>
            <person name="Jin X.F."/>
            <person name="Kim J.K."/>
            <person name="Liu Q.M."/>
            <person name="Kang M.S."/>
            <person name="He D."/>
            <person name="Jin F.X."/>
            <person name="Kim S.C."/>
            <person name="Im W.T."/>
        </authorList>
    </citation>
    <scope>NUCLEOTIDE SEQUENCE [LARGE SCALE GENOMIC DNA]</scope>
    <source>
        <strain evidence="7 8">KHI67</strain>
    </source>
</reference>
<protein>
    <recommendedName>
        <fullName evidence="5">fructokinase</fullName>
        <ecNumber evidence="5">2.7.1.4</ecNumber>
    </recommendedName>
</protein>
<evidence type="ECO:0000256" key="2">
    <source>
        <dbReference type="ARBA" id="ARBA00022723"/>
    </source>
</evidence>
<proteinExistence type="predicted"/>
<dbReference type="CDD" id="cd24067">
    <property type="entry name" value="ASKHA_NBD_ROK_BsFRK-like"/>
    <property type="match status" value="1"/>
</dbReference>
<evidence type="ECO:0000256" key="5">
    <source>
        <dbReference type="ARBA" id="ARBA00038887"/>
    </source>
</evidence>
<dbReference type="EMBL" id="VOQR01000001">
    <property type="protein sequence ID" value="TXC70880.1"/>
    <property type="molecule type" value="Genomic_DNA"/>
</dbReference>
<comment type="cofactor">
    <cofactor evidence="1">
        <name>Mg(2+)</name>
        <dbReference type="ChEBI" id="CHEBI:18420"/>
    </cofactor>
</comment>
<comment type="caution">
    <text evidence="7">The sequence shown here is derived from an EMBL/GenBank/DDBJ whole genome shotgun (WGS) entry which is preliminary data.</text>
</comment>
<dbReference type="InterPro" id="IPR000600">
    <property type="entry name" value="ROK"/>
</dbReference>
<dbReference type="SUPFAM" id="SSF53067">
    <property type="entry name" value="Actin-like ATPase domain"/>
    <property type="match status" value="1"/>
</dbReference>